<evidence type="ECO:0000256" key="3">
    <source>
        <dbReference type="PROSITE-ProRule" id="PRU00023"/>
    </source>
</evidence>
<accession>A0A0D2WVL6</accession>
<reference evidence="5" key="1">
    <citation type="submission" date="2011-02" db="EMBL/GenBank/DDBJ databases">
        <title>The Genome Sequence of Capsaspora owczarzaki ATCC 30864.</title>
        <authorList>
            <person name="Russ C."/>
            <person name="Cuomo C."/>
            <person name="Burger G."/>
            <person name="Gray M.W."/>
            <person name="Holland P.W.H."/>
            <person name="King N."/>
            <person name="Lang F.B.F."/>
            <person name="Roger A.J."/>
            <person name="Ruiz-Trillo I."/>
            <person name="Young S.K."/>
            <person name="Zeng Q."/>
            <person name="Gargeya S."/>
            <person name="Alvarado L."/>
            <person name="Berlin A."/>
            <person name="Chapman S.B."/>
            <person name="Chen Z."/>
            <person name="Freedman E."/>
            <person name="Gellesch M."/>
            <person name="Goldberg J."/>
            <person name="Griggs A."/>
            <person name="Gujja S."/>
            <person name="Heilman E."/>
            <person name="Heiman D."/>
            <person name="Howarth C."/>
            <person name="Mehta T."/>
            <person name="Neiman D."/>
            <person name="Pearson M."/>
            <person name="Roberts A."/>
            <person name="Saif S."/>
            <person name="Shea T."/>
            <person name="Shenoy N."/>
            <person name="Sisk P."/>
            <person name="Stolte C."/>
            <person name="Sykes S."/>
            <person name="White J."/>
            <person name="Yandava C."/>
            <person name="Haas B."/>
            <person name="Nusbaum C."/>
            <person name="Birren B."/>
        </authorList>
    </citation>
    <scope>NUCLEOTIDE SEQUENCE</scope>
    <source>
        <strain evidence="5">ATCC 30864</strain>
    </source>
</reference>
<dbReference type="EMBL" id="KE346371">
    <property type="protein sequence ID" value="KJE96283.1"/>
    <property type="molecule type" value="Genomic_DNA"/>
</dbReference>
<proteinExistence type="predicted"/>
<dbReference type="InterPro" id="IPR002110">
    <property type="entry name" value="Ankyrin_rpt"/>
</dbReference>
<evidence type="ECO:0000256" key="1">
    <source>
        <dbReference type="ARBA" id="ARBA00022737"/>
    </source>
</evidence>
<evidence type="ECO:0000313" key="5">
    <source>
        <dbReference type="Proteomes" id="UP000008743"/>
    </source>
</evidence>
<dbReference type="Gene3D" id="1.25.40.20">
    <property type="entry name" value="Ankyrin repeat-containing domain"/>
    <property type="match status" value="3"/>
</dbReference>
<dbReference type="SUPFAM" id="SSF48403">
    <property type="entry name" value="Ankyrin repeat"/>
    <property type="match status" value="2"/>
</dbReference>
<dbReference type="PROSITE" id="PS50297">
    <property type="entry name" value="ANK_REP_REGION"/>
    <property type="match status" value="2"/>
</dbReference>
<keyword evidence="1" id="KW-0677">Repeat</keyword>
<protein>
    <submittedName>
        <fullName evidence="4">Uncharacterized protein</fullName>
    </submittedName>
</protein>
<feature type="repeat" description="ANK" evidence="3">
    <location>
        <begin position="575"/>
        <end position="607"/>
    </location>
</feature>
<dbReference type="OrthoDB" id="194358at2759"/>
<feature type="repeat" description="ANK" evidence="3">
    <location>
        <begin position="358"/>
        <end position="390"/>
    </location>
</feature>
<dbReference type="InParanoid" id="A0A0D2WVL6"/>
<dbReference type="PROSITE" id="PS50088">
    <property type="entry name" value="ANK_REPEAT"/>
    <property type="match status" value="3"/>
</dbReference>
<keyword evidence="2 3" id="KW-0040">ANK repeat</keyword>
<gene>
    <name evidence="4" type="ORF">CAOG_006626</name>
</gene>
<sequence>MHADEFAALVLQRDPATDQAALSAFLARPGVMQVFRDDALALSDAILSEAIEAKLHPVVILQLLDSGAFASHRIFRLAMESILQSNHPGAADPAWDVAAEQVAVRLLNAETVRPTDDDKTWAFRRAVNASNARIAHLLNFSWGASLGCTSLGWAARFDNLSFGREILQTNAQLLANASHPDSSSNSNSKNHPSIVDINAVDATGRTALALATSFSFTKLLLDAGANPHLGFSPLVTKLHSPPATALLLEAGVSPNMPVARKADAAAYPISLALRMRNPESLELLLRAGANPACVVYPSALLKALALFHDDLTPIRLLLEANAPVDYNVILAAMRRQKYDVLELLCAKANMRELEALGDGNSPLLVAVRWNDMKAVRILLRHGASPDSRVLDPNMEWMDSAWAVPELQDVETPMTAMLAGAALWLPPSALSRLANARLPDGRVPLMHASADSIDDLLLEGADVSAVDDAGWSVLMHQVSNEATTDALRPLLRRDANVNHATPSGMTALMVAAIRSRDDLLRFLIDAGANVAARNAHGWTALHLCGGNREPFTGRSSVDCIITLLKAGANVNATTVDGVTPLMMQVRLADVEAVHALMWSDADITLRDSYGRTAYNYAWPETRDAFNTLRPLSANRPS</sequence>
<dbReference type="STRING" id="595528.A0A0D2WVL6"/>
<dbReference type="AlphaFoldDB" id="A0A0D2WVL6"/>
<dbReference type="InterPro" id="IPR036770">
    <property type="entry name" value="Ankyrin_rpt-contain_sf"/>
</dbReference>
<dbReference type="eggNOG" id="KOG4177">
    <property type="taxonomic scope" value="Eukaryota"/>
</dbReference>
<feature type="repeat" description="ANK" evidence="3">
    <location>
        <begin position="502"/>
        <end position="534"/>
    </location>
</feature>
<evidence type="ECO:0000256" key="2">
    <source>
        <dbReference type="ARBA" id="ARBA00023043"/>
    </source>
</evidence>
<dbReference type="RefSeq" id="XP_004344247.1">
    <property type="nucleotide sequence ID" value="XM_004344197.2"/>
</dbReference>
<evidence type="ECO:0000313" key="4">
    <source>
        <dbReference type="EMBL" id="KJE96283.1"/>
    </source>
</evidence>
<dbReference type="PANTHER" id="PTHR24198">
    <property type="entry name" value="ANKYRIN REPEAT AND PROTEIN KINASE DOMAIN-CONTAINING PROTEIN"/>
    <property type="match status" value="1"/>
</dbReference>
<dbReference type="Pfam" id="PF12796">
    <property type="entry name" value="Ank_2"/>
    <property type="match status" value="1"/>
</dbReference>
<dbReference type="PhylomeDB" id="A0A0D2WVL6"/>
<dbReference type="Proteomes" id="UP000008743">
    <property type="component" value="Unassembled WGS sequence"/>
</dbReference>
<dbReference type="PANTHER" id="PTHR24198:SF165">
    <property type="entry name" value="ANKYRIN REPEAT-CONTAINING PROTEIN-RELATED"/>
    <property type="match status" value="1"/>
</dbReference>
<organism evidence="4 5">
    <name type="scientific">Capsaspora owczarzaki (strain ATCC 30864)</name>
    <dbReference type="NCBI Taxonomy" id="595528"/>
    <lineage>
        <taxon>Eukaryota</taxon>
        <taxon>Filasterea</taxon>
        <taxon>Capsaspora</taxon>
    </lineage>
</organism>
<dbReference type="Pfam" id="PF00023">
    <property type="entry name" value="Ank"/>
    <property type="match status" value="1"/>
</dbReference>
<keyword evidence="5" id="KW-1185">Reference proteome</keyword>
<dbReference type="SMART" id="SM00248">
    <property type="entry name" value="ANK"/>
    <property type="match status" value="9"/>
</dbReference>
<name>A0A0D2WVL6_CAPO3</name>